<keyword evidence="3" id="KW-0285">Flavoprotein</keyword>
<evidence type="ECO:0000256" key="5">
    <source>
        <dbReference type="ARBA" id="ARBA00023002"/>
    </source>
</evidence>
<dbReference type="PRINTS" id="PR00420">
    <property type="entry name" value="RNGMNOXGNASE"/>
</dbReference>
<keyword evidence="4" id="KW-0274">FAD</keyword>
<reference evidence="8" key="1">
    <citation type="journal article" date="2021" name="J Fungi (Basel)">
        <title>Genomic and Metabolomic Analyses of the Marine Fungus Emericellopsis cladophorae: Insights into Saltwater Adaptability Mechanisms and Its Biosynthetic Potential.</title>
        <authorList>
            <person name="Goncalves M.F.M."/>
            <person name="Hilario S."/>
            <person name="Van de Peer Y."/>
            <person name="Esteves A.C."/>
            <person name="Alves A."/>
        </authorList>
    </citation>
    <scope>NUCLEOTIDE SEQUENCE</scope>
    <source>
        <strain evidence="8">MUM 19.33</strain>
    </source>
</reference>
<evidence type="ECO:0000313" key="8">
    <source>
        <dbReference type="EMBL" id="KAI6778519.1"/>
    </source>
</evidence>
<accession>A0A9Q0BBX8</accession>
<gene>
    <name evidence="8" type="ORF">J7T54_005043</name>
</gene>
<dbReference type="GO" id="GO:0004497">
    <property type="term" value="F:monooxygenase activity"/>
    <property type="evidence" value="ECO:0007669"/>
    <property type="project" value="UniProtKB-KW"/>
</dbReference>
<evidence type="ECO:0000256" key="6">
    <source>
        <dbReference type="ARBA" id="ARBA00023033"/>
    </source>
</evidence>
<keyword evidence="9" id="KW-1185">Reference proteome</keyword>
<reference evidence="8" key="2">
    <citation type="submission" date="2022-07" db="EMBL/GenBank/DDBJ databases">
        <authorList>
            <person name="Goncalves M.F.M."/>
            <person name="Hilario S."/>
            <person name="Van De Peer Y."/>
            <person name="Esteves A.C."/>
            <person name="Alves A."/>
        </authorList>
    </citation>
    <scope>NUCLEOTIDE SEQUENCE</scope>
    <source>
        <strain evidence="8">MUM 19.33</strain>
    </source>
</reference>
<protein>
    <recommendedName>
        <fullName evidence="7">FAD-binding domain-containing protein</fullName>
    </recommendedName>
</protein>
<dbReference type="Pfam" id="PF01494">
    <property type="entry name" value="FAD_binding_3"/>
    <property type="match status" value="1"/>
</dbReference>
<evidence type="ECO:0000256" key="2">
    <source>
        <dbReference type="ARBA" id="ARBA00007992"/>
    </source>
</evidence>
<comment type="caution">
    <text evidence="8">The sequence shown here is derived from an EMBL/GenBank/DDBJ whole genome shotgun (WGS) entry which is preliminary data.</text>
</comment>
<comment type="similarity">
    <text evidence="2">Belongs to the paxM FAD-dependent monooxygenase family.</text>
</comment>
<dbReference type="RefSeq" id="XP_051359375.1">
    <property type="nucleotide sequence ID" value="XM_051509641.1"/>
</dbReference>
<feature type="domain" description="FAD-binding" evidence="7">
    <location>
        <begin position="5"/>
        <end position="346"/>
    </location>
</feature>
<sequence>MAPFKVAIVGGGMTGLAAALHLDRLDIDFILLEAYDDIAPEVGASLALYPNFQRVLDQLGVLDDVYDESAELCTLTARDIAGKPIFTHHVAEAIHAGADGYGIRTWTRTQYLRVLYRNVSEEGKKKIHTSQRVSRIEQLTGDEGVRLHMTSGEVHLADLVLGADGTHSIVRAEMWRMAEEAGSQVFVGDKGEDAATEFACVFGLSDNTGDLRKDHTYQVTGQDMTIGLFGGAKGEACWFIFFKAGEDKRTSSLDFPRWTPEEGAAVCEKYADTKLSDKTTFGDVYANRYRVTTQPCPNHSLRRWHYGRLICLGDAVAKTNPILAQGGAQGAESVVMLVDHLQHLIKQNDKVTTAQLEKVLGEVNKKREPRVRESVAKSQQLIRISAWSTWLFRIIGEWIAPLLPTWVIVAQALGPWKGAYQSTTLPTPQYAVGRAVASVNEAKAKKPCVEATQVSAKT</sequence>
<evidence type="ECO:0000256" key="3">
    <source>
        <dbReference type="ARBA" id="ARBA00022630"/>
    </source>
</evidence>
<organism evidence="8 9">
    <name type="scientific">Emericellopsis cladophorae</name>
    <dbReference type="NCBI Taxonomy" id="2686198"/>
    <lineage>
        <taxon>Eukaryota</taxon>
        <taxon>Fungi</taxon>
        <taxon>Dikarya</taxon>
        <taxon>Ascomycota</taxon>
        <taxon>Pezizomycotina</taxon>
        <taxon>Sordariomycetes</taxon>
        <taxon>Hypocreomycetidae</taxon>
        <taxon>Hypocreales</taxon>
        <taxon>Bionectriaceae</taxon>
        <taxon>Emericellopsis</taxon>
    </lineage>
</organism>
<dbReference type="InterPro" id="IPR050562">
    <property type="entry name" value="FAD_mOase_fung"/>
</dbReference>
<dbReference type="GO" id="GO:0071949">
    <property type="term" value="F:FAD binding"/>
    <property type="evidence" value="ECO:0007669"/>
    <property type="project" value="InterPro"/>
</dbReference>
<comment type="cofactor">
    <cofactor evidence="1">
        <name>FAD</name>
        <dbReference type="ChEBI" id="CHEBI:57692"/>
    </cofactor>
</comment>
<dbReference type="EMBL" id="JAGIXG020000066">
    <property type="protein sequence ID" value="KAI6778519.1"/>
    <property type="molecule type" value="Genomic_DNA"/>
</dbReference>
<evidence type="ECO:0000256" key="4">
    <source>
        <dbReference type="ARBA" id="ARBA00022827"/>
    </source>
</evidence>
<dbReference type="Proteomes" id="UP001055219">
    <property type="component" value="Unassembled WGS sequence"/>
</dbReference>
<evidence type="ECO:0000259" key="7">
    <source>
        <dbReference type="Pfam" id="PF01494"/>
    </source>
</evidence>
<dbReference type="OrthoDB" id="2431938at2759"/>
<dbReference type="InterPro" id="IPR036188">
    <property type="entry name" value="FAD/NAD-bd_sf"/>
</dbReference>
<dbReference type="PANTHER" id="PTHR47356">
    <property type="entry name" value="FAD-DEPENDENT MONOOXYGENASE ASQG-RELATED"/>
    <property type="match status" value="1"/>
</dbReference>
<name>A0A9Q0BBX8_9HYPO</name>
<dbReference type="Gene3D" id="3.50.50.60">
    <property type="entry name" value="FAD/NAD(P)-binding domain"/>
    <property type="match status" value="1"/>
</dbReference>
<dbReference type="InterPro" id="IPR002938">
    <property type="entry name" value="FAD-bd"/>
</dbReference>
<keyword evidence="6" id="KW-0503">Monooxygenase</keyword>
<evidence type="ECO:0000256" key="1">
    <source>
        <dbReference type="ARBA" id="ARBA00001974"/>
    </source>
</evidence>
<dbReference type="SUPFAM" id="SSF51905">
    <property type="entry name" value="FAD/NAD(P)-binding domain"/>
    <property type="match status" value="1"/>
</dbReference>
<proteinExistence type="inferred from homology"/>
<dbReference type="GeneID" id="75831529"/>
<dbReference type="AlphaFoldDB" id="A0A9Q0BBX8"/>
<keyword evidence="5" id="KW-0560">Oxidoreductase</keyword>
<evidence type="ECO:0000313" key="9">
    <source>
        <dbReference type="Proteomes" id="UP001055219"/>
    </source>
</evidence>
<dbReference type="PANTHER" id="PTHR47356:SF2">
    <property type="entry name" value="FAD-BINDING DOMAIN-CONTAINING PROTEIN-RELATED"/>
    <property type="match status" value="1"/>
</dbReference>